<dbReference type="SUPFAM" id="SSF47384">
    <property type="entry name" value="Homodimeric domain of signal transducing histidine kinase"/>
    <property type="match status" value="1"/>
</dbReference>
<evidence type="ECO:0000256" key="4">
    <source>
        <dbReference type="ARBA" id="ARBA00022553"/>
    </source>
</evidence>
<dbReference type="PRINTS" id="PR00344">
    <property type="entry name" value="BCTRLSENSOR"/>
</dbReference>
<keyword evidence="10 11" id="KW-0472">Membrane</keyword>
<feature type="transmembrane region" description="Helical" evidence="11">
    <location>
        <begin position="149"/>
        <end position="167"/>
    </location>
</feature>
<evidence type="ECO:0000259" key="13">
    <source>
        <dbReference type="PROSITE" id="PS50885"/>
    </source>
</evidence>
<keyword evidence="14" id="KW-0547">Nucleotide-binding</keyword>
<dbReference type="PANTHER" id="PTHR45436:SF15">
    <property type="entry name" value="SENSOR HISTIDINE KINASE CUSS"/>
    <property type="match status" value="1"/>
</dbReference>
<feature type="transmembrane region" description="Helical" evidence="11">
    <location>
        <begin position="20"/>
        <end position="41"/>
    </location>
</feature>
<evidence type="ECO:0000256" key="3">
    <source>
        <dbReference type="ARBA" id="ARBA00012438"/>
    </source>
</evidence>
<dbReference type="RefSeq" id="WP_238746296.1">
    <property type="nucleotide sequence ID" value="NZ_JAKOOW010000018.1"/>
</dbReference>
<evidence type="ECO:0000313" key="14">
    <source>
        <dbReference type="EMBL" id="MCG6503728.1"/>
    </source>
</evidence>
<evidence type="ECO:0000259" key="12">
    <source>
        <dbReference type="PROSITE" id="PS50109"/>
    </source>
</evidence>
<dbReference type="InterPro" id="IPR004358">
    <property type="entry name" value="Sig_transdc_His_kin-like_C"/>
</dbReference>
<proteinExistence type="predicted"/>
<keyword evidence="4" id="KW-0597">Phosphoprotein</keyword>
<organism evidence="14 15">
    <name type="scientific">Kingella pumchi</name>
    <dbReference type="NCBI Taxonomy" id="2779506"/>
    <lineage>
        <taxon>Bacteria</taxon>
        <taxon>Pseudomonadati</taxon>
        <taxon>Pseudomonadota</taxon>
        <taxon>Betaproteobacteria</taxon>
        <taxon>Neisseriales</taxon>
        <taxon>Neisseriaceae</taxon>
        <taxon>Kingella</taxon>
    </lineage>
</organism>
<keyword evidence="14" id="KW-0067">ATP-binding</keyword>
<feature type="domain" description="HAMP" evidence="13">
    <location>
        <begin position="168"/>
        <end position="220"/>
    </location>
</feature>
<accession>A0ABS9NLP8</accession>
<dbReference type="InterPro" id="IPR005467">
    <property type="entry name" value="His_kinase_dom"/>
</dbReference>
<name>A0ABS9NLP8_9NEIS</name>
<evidence type="ECO:0000256" key="5">
    <source>
        <dbReference type="ARBA" id="ARBA00022679"/>
    </source>
</evidence>
<keyword evidence="7" id="KW-0418">Kinase</keyword>
<dbReference type="GO" id="GO:0005524">
    <property type="term" value="F:ATP binding"/>
    <property type="evidence" value="ECO:0007669"/>
    <property type="project" value="UniProtKB-KW"/>
</dbReference>
<dbReference type="InterPro" id="IPR036890">
    <property type="entry name" value="HATPase_C_sf"/>
</dbReference>
<dbReference type="PROSITE" id="PS50885">
    <property type="entry name" value="HAMP"/>
    <property type="match status" value="1"/>
</dbReference>
<evidence type="ECO:0000313" key="15">
    <source>
        <dbReference type="Proteomes" id="UP001298424"/>
    </source>
</evidence>
<dbReference type="InterPro" id="IPR003594">
    <property type="entry name" value="HATPase_dom"/>
</dbReference>
<dbReference type="Pfam" id="PF00512">
    <property type="entry name" value="HisKA"/>
    <property type="match status" value="1"/>
</dbReference>
<dbReference type="SUPFAM" id="SSF55874">
    <property type="entry name" value="ATPase domain of HSP90 chaperone/DNA topoisomerase II/histidine kinase"/>
    <property type="match status" value="1"/>
</dbReference>
<comment type="caution">
    <text evidence="14">The sequence shown here is derived from an EMBL/GenBank/DDBJ whole genome shotgun (WGS) entry which is preliminary data.</text>
</comment>
<dbReference type="Pfam" id="PF02518">
    <property type="entry name" value="HATPase_c"/>
    <property type="match status" value="1"/>
</dbReference>
<dbReference type="EC" id="2.7.13.3" evidence="3"/>
<dbReference type="InterPro" id="IPR003661">
    <property type="entry name" value="HisK_dim/P_dom"/>
</dbReference>
<sequence length="440" mass="48196">MTIVRRLLPSAFLHSLQLRLSGALIVLALVTAALAGIAAFYRSYRASYEVQDETLRQIAAYISPTAVVPHHAGGGDDDMRIFVQTERTPPDLKHYLPLPADSGEGFHDVRHDGDSYRVYVKHGIGGRVVVFQETEYREEQAFAAAQSSAVPLLLLALLTGVLVVFIVRRTLRPLRELGDSLQKRRDDDTAALDTRDLPAEVQGFVLAVNRMLEKIDAAMRQQQRFIADAAHEMRSPLTALSLQAERLAAHELDDAARAQLENVQQAIRRHRHLLEQLLSLARAQSLQSGDCGISDMQTVFARVLADVLPLAEAKGQDIGITAAAGRIQADETDLYLLVKTLADNAVRYTPEGGRIDLAAGEEAHEILIAVEDSGAGIPAAERNRVFDPFYRVLGSGEQGSGLGLAIAQTLTRRYHGSIRLCDRRDGQSGLRVEVRLPKAA</sequence>
<dbReference type="Gene3D" id="1.10.287.130">
    <property type="match status" value="1"/>
</dbReference>
<comment type="catalytic activity">
    <reaction evidence="1">
        <text>ATP + protein L-histidine = ADP + protein N-phospho-L-histidine.</text>
        <dbReference type="EC" id="2.7.13.3"/>
    </reaction>
</comment>
<keyword evidence="9" id="KW-0902">Two-component regulatory system</keyword>
<evidence type="ECO:0000256" key="9">
    <source>
        <dbReference type="ARBA" id="ARBA00023012"/>
    </source>
</evidence>
<dbReference type="Gene3D" id="3.30.565.10">
    <property type="entry name" value="Histidine kinase-like ATPase, C-terminal domain"/>
    <property type="match status" value="1"/>
</dbReference>
<keyword evidence="5" id="KW-0808">Transferase</keyword>
<dbReference type="SMART" id="SM00387">
    <property type="entry name" value="HATPase_c"/>
    <property type="match status" value="1"/>
</dbReference>
<evidence type="ECO:0000256" key="7">
    <source>
        <dbReference type="ARBA" id="ARBA00022777"/>
    </source>
</evidence>
<evidence type="ECO:0000256" key="1">
    <source>
        <dbReference type="ARBA" id="ARBA00000085"/>
    </source>
</evidence>
<dbReference type="PROSITE" id="PS50109">
    <property type="entry name" value="HIS_KIN"/>
    <property type="match status" value="1"/>
</dbReference>
<keyword evidence="6 11" id="KW-0812">Transmembrane</keyword>
<evidence type="ECO:0000256" key="11">
    <source>
        <dbReference type="SAM" id="Phobius"/>
    </source>
</evidence>
<dbReference type="InterPro" id="IPR003660">
    <property type="entry name" value="HAMP_dom"/>
</dbReference>
<evidence type="ECO:0000256" key="10">
    <source>
        <dbReference type="ARBA" id="ARBA00023136"/>
    </source>
</evidence>
<evidence type="ECO:0000256" key="6">
    <source>
        <dbReference type="ARBA" id="ARBA00022692"/>
    </source>
</evidence>
<evidence type="ECO:0000256" key="8">
    <source>
        <dbReference type="ARBA" id="ARBA00022989"/>
    </source>
</evidence>
<dbReference type="PANTHER" id="PTHR45436">
    <property type="entry name" value="SENSOR HISTIDINE KINASE YKOH"/>
    <property type="match status" value="1"/>
</dbReference>
<keyword evidence="8 11" id="KW-1133">Transmembrane helix</keyword>
<protein>
    <recommendedName>
        <fullName evidence="3">histidine kinase</fullName>
        <ecNumber evidence="3">2.7.13.3</ecNumber>
    </recommendedName>
</protein>
<dbReference type="InterPro" id="IPR036097">
    <property type="entry name" value="HisK_dim/P_sf"/>
</dbReference>
<comment type="subcellular location">
    <subcellularLocation>
        <location evidence="2">Membrane</location>
        <topology evidence="2">Multi-pass membrane protein</topology>
    </subcellularLocation>
</comment>
<dbReference type="CDD" id="cd00082">
    <property type="entry name" value="HisKA"/>
    <property type="match status" value="1"/>
</dbReference>
<reference evidence="14 15" key="1">
    <citation type="submission" date="2022-02" db="EMBL/GenBank/DDBJ databases">
        <title>Genome sequence data of Kingella unionensis sp. nov. strain CICC 24913 (CCUG 75125).</title>
        <authorList>
            <person name="Xiao M."/>
        </authorList>
    </citation>
    <scope>NUCLEOTIDE SEQUENCE [LARGE SCALE GENOMIC DNA]</scope>
    <source>
        <strain evidence="14 15">CICC 24913</strain>
    </source>
</reference>
<keyword evidence="15" id="KW-1185">Reference proteome</keyword>
<dbReference type="InterPro" id="IPR050428">
    <property type="entry name" value="TCS_sensor_his_kinase"/>
</dbReference>
<dbReference type="SMART" id="SM00388">
    <property type="entry name" value="HisKA"/>
    <property type="match status" value="1"/>
</dbReference>
<dbReference type="EMBL" id="JAKOOW010000018">
    <property type="protein sequence ID" value="MCG6503728.1"/>
    <property type="molecule type" value="Genomic_DNA"/>
</dbReference>
<feature type="domain" description="Histidine kinase" evidence="12">
    <location>
        <begin position="228"/>
        <end position="440"/>
    </location>
</feature>
<evidence type="ECO:0000256" key="2">
    <source>
        <dbReference type="ARBA" id="ARBA00004141"/>
    </source>
</evidence>
<dbReference type="Proteomes" id="UP001298424">
    <property type="component" value="Unassembled WGS sequence"/>
</dbReference>
<gene>
    <name evidence="14" type="ORF">MB824_04345</name>
</gene>